<evidence type="ECO:0000313" key="2">
    <source>
        <dbReference type="EMBL" id="AHF23711.1"/>
    </source>
</evidence>
<proteinExistence type="predicted"/>
<accession>W0FGB5</accession>
<evidence type="ECO:0000256" key="1">
    <source>
        <dbReference type="SAM" id="MobiDB-lite"/>
    </source>
</evidence>
<reference evidence="2" key="1">
    <citation type="journal article" date="2013" name="PLoS ONE">
        <title>Metagenomic insights into the carbohydrate-active enzymes carried by the microorganisms adhering to solid digesta in the rumen of cows.</title>
        <authorList>
            <person name="Wang L."/>
            <person name="Hatem A."/>
            <person name="Catalyurek U.V."/>
            <person name="Morrison M."/>
            <person name="Yu Z."/>
        </authorList>
    </citation>
    <scope>NUCLEOTIDE SEQUENCE</scope>
</reference>
<name>W0FGB5_9BACT</name>
<organism evidence="2">
    <name type="scientific">uncultured bacterium Contig3a</name>
    <dbReference type="NCBI Taxonomy" id="1393567"/>
    <lineage>
        <taxon>Bacteria</taxon>
        <taxon>environmental samples</taxon>
    </lineage>
</organism>
<dbReference type="AlphaFoldDB" id="W0FGB5"/>
<feature type="region of interest" description="Disordered" evidence="1">
    <location>
        <begin position="468"/>
        <end position="505"/>
    </location>
</feature>
<sequence>MRNGSRNVFPAVFYWEEMDAVSRFNKRRWLTMKTTKQKRLFMLVPVWLLLFGLLLWAGTASAGSNPLHVAVKKGNGISVYTASSGSTKAGILYNGYDNELSLDQTNGRYECYLTGNYSVWIDLKKSSQIPEPEWHDGMDNDQWDADYAEWKKNLPCDIFLAEIIEDDSPVYSTPQNKHVLVRHAKGTLVRVCGEFGNDYLVEAYSAGFVAKNAVRKVSDLTTEQRDFPFIYDKLPVQTVYASEKEPVYFTTSANGYNEQSTYYGYTENTEVTVLRDLGDWVQLEYGMFVEKRFLDPEGAHSYPTAWVKCEGVLDRLNVRYSADKDAVSHAKLCSGIPVHVISQSDQWAVIFFTGPNGGYRLTGCVMKEYLSFDGKNIEQSGITQVRLKQDLGGDERGVRFYEDGEYAGLPAGTLLNVFGVVPPNEQPFGHDRNLSVRDGGRPLYRDLEKRCAGACEYGNRHLCQGQLRGPDADGTRSGSQGAVPGEGKDEGGGPPARGNLDNREI</sequence>
<dbReference type="EMBL" id="KC246772">
    <property type="protein sequence ID" value="AHF23711.1"/>
    <property type="molecule type" value="Genomic_DNA"/>
</dbReference>
<protein>
    <submittedName>
        <fullName evidence="2">Uncharacterized protein</fullName>
    </submittedName>
</protein>